<keyword evidence="6" id="KW-0813">Transport</keyword>
<protein>
    <recommendedName>
        <fullName evidence="6">Bestrophin homolog</fullName>
    </recommendedName>
</protein>
<name>A0A5N5T092_9CRUS</name>
<comment type="similarity">
    <text evidence="5 6">Belongs to the anion channel-forming bestrophin (TC 1.A.46) family. Calcium-sensitive chloride channel subfamily.</text>
</comment>
<dbReference type="EMBL" id="SEYY01017698">
    <property type="protein sequence ID" value="KAB7499617.1"/>
    <property type="molecule type" value="Genomic_DNA"/>
</dbReference>
<evidence type="ECO:0000256" key="4">
    <source>
        <dbReference type="ARBA" id="ARBA00023136"/>
    </source>
</evidence>
<dbReference type="GO" id="GO:0005254">
    <property type="term" value="F:chloride channel activity"/>
    <property type="evidence" value="ECO:0007669"/>
    <property type="project" value="UniProtKB-KW"/>
</dbReference>
<keyword evidence="8" id="KW-1185">Reference proteome</keyword>
<evidence type="ECO:0000313" key="7">
    <source>
        <dbReference type="EMBL" id="KAB7499617.1"/>
    </source>
</evidence>
<keyword evidence="6" id="KW-0868">Chloride</keyword>
<dbReference type="OrthoDB" id="201595at2759"/>
<dbReference type="Pfam" id="PF01062">
    <property type="entry name" value="Bestrophin"/>
    <property type="match status" value="1"/>
</dbReference>
<evidence type="ECO:0000256" key="2">
    <source>
        <dbReference type="ARBA" id="ARBA00022692"/>
    </source>
</evidence>
<keyword evidence="6" id="KW-1003">Cell membrane</keyword>
<feature type="transmembrane region" description="Helical" evidence="6">
    <location>
        <begin position="109"/>
        <end position="128"/>
    </location>
</feature>
<dbReference type="PANTHER" id="PTHR10736">
    <property type="entry name" value="BESTROPHIN"/>
    <property type="match status" value="1"/>
</dbReference>
<dbReference type="Proteomes" id="UP000326759">
    <property type="component" value="Unassembled WGS sequence"/>
</dbReference>
<evidence type="ECO:0000256" key="3">
    <source>
        <dbReference type="ARBA" id="ARBA00022989"/>
    </source>
</evidence>
<dbReference type="PANTHER" id="PTHR10736:SF0">
    <property type="entry name" value="BESTROPHIN HOMOLOG"/>
    <property type="match status" value="1"/>
</dbReference>
<accession>A0A5N5T092</accession>
<comment type="caution">
    <text evidence="7">The sequence shown here is derived from an EMBL/GenBank/DDBJ whole genome shotgun (WGS) entry which is preliminary data.</text>
</comment>
<dbReference type="InterPro" id="IPR000615">
    <property type="entry name" value="Bestrophin"/>
</dbReference>
<dbReference type="GO" id="GO:0034707">
    <property type="term" value="C:chloride channel complex"/>
    <property type="evidence" value="ECO:0007669"/>
    <property type="project" value="UniProtKB-KW"/>
</dbReference>
<comment type="subcellular location">
    <subcellularLocation>
        <location evidence="6">Cell membrane</location>
        <topology evidence="6">Multi-pass membrane protein</topology>
    </subcellularLocation>
    <subcellularLocation>
        <location evidence="1">Membrane</location>
    </subcellularLocation>
</comment>
<dbReference type="InterPro" id="IPR021134">
    <property type="entry name" value="Bestrophin-like"/>
</dbReference>
<gene>
    <name evidence="7" type="ORF">Anas_03435</name>
</gene>
<evidence type="ECO:0000256" key="1">
    <source>
        <dbReference type="ARBA" id="ARBA00004370"/>
    </source>
</evidence>
<organism evidence="7 8">
    <name type="scientific">Armadillidium nasatum</name>
    <dbReference type="NCBI Taxonomy" id="96803"/>
    <lineage>
        <taxon>Eukaryota</taxon>
        <taxon>Metazoa</taxon>
        <taxon>Ecdysozoa</taxon>
        <taxon>Arthropoda</taxon>
        <taxon>Crustacea</taxon>
        <taxon>Multicrustacea</taxon>
        <taxon>Malacostraca</taxon>
        <taxon>Eumalacostraca</taxon>
        <taxon>Peracarida</taxon>
        <taxon>Isopoda</taxon>
        <taxon>Oniscidea</taxon>
        <taxon>Crinocheta</taxon>
        <taxon>Armadillidiidae</taxon>
        <taxon>Armadillidium</taxon>
    </lineage>
</organism>
<keyword evidence="6" id="KW-0406">Ion transport</keyword>
<reference evidence="7 8" key="1">
    <citation type="journal article" date="2019" name="PLoS Biol.">
        <title>Sex chromosomes control vertical transmission of feminizing Wolbachia symbionts in an isopod.</title>
        <authorList>
            <person name="Becking T."/>
            <person name="Chebbi M.A."/>
            <person name="Giraud I."/>
            <person name="Moumen B."/>
            <person name="Laverre T."/>
            <person name="Caubet Y."/>
            <person name="Peccoud J."/>
            <person name="Gilbert C."/>
            <person name="Cordaux R."/>
        </authorList>
    </citation>
    <scope>NUCLEOTIDE SEQUENCE [LARGE SCALE GENOMIC DNA]</scope>
    <source>
        <strain evidence="7">ANa2</strain>
        <tissue evidence="7">Whole body excluding digestive tract and cuticle</tissue>
    </source>
</reference>
<sequence length="156" mass="18394">MKVNESIIDENIIIRIFIHEYNQDEGGRLLRRQISRREGRILDDMAVKTLIDEINKSRGMCGMLLCYEWISIPLVYTQIVTVAVWSYFISTLMGRQFLDPSQNIPGYNLDYIIPIFTYIEFLVYVGWLKVAETLVNPFGDDDDDFEILWVIERIFK</sequence>
<keyword evidence="2 6" id="KW-0812">Transmembrane</keyword>
<dbReference type="GO" id="GO:0005886">
    <property type="term" value="C:plasma membrane"/>
    <property type="evidence" value="ECO:0007669"/>
    <property type="project" value="UniProtKB-SubCell"/>
</dbReference>
<keyword evidence="6" id="KW-0407">Ion channel</keyword>
<feature type="transmembrane region" description="Helical" evidence="6">
    <location>
        <begin position="64"/>
        <end position="89"/>
    </location>
</feature>
<dbReference type="AlphaFoldDB" id="A0A5N5T092"/>
<evidence type="ECO:0000313" key="8">
    <source>
        <dbReference type="Proteomes" id="UP000326759"/>
    </source>
</evidence>
<keyword evidence="6" id="KW-0869">Chloride channel</keyword>
<evidence type="ECO:0000256" key="6">
    <source>
        <dbReference type="RuleBase" id="RU363126"/>
    </source>
</evidence>
<comment type="function">
    <text evidence="6">Forms chloride channels.</text>
</comment>
<keyword evidence="3 6" id="KW-1133">Transmembrane helix</keyword>
<keyword evidence="4 6" id="KW-0472">Membrane</keyword>
<proteinExistence type="inferred from homology"/>
<evidence type="ECO:0000256" key="5">
    <source>
        <dbReference type="ARBA" id="ARBA00034769"/>
    </source>
</evidence>